<name>E9JBG3_SOLIN</name>
<dbReference type="InterPro" id="IPR032071">
    <property type="entry name" value="DUF4806"/>
</dbReference>
<dbReference type="EMBL" id="GL771089">
    <property type="protein sequence ID" value="EFZ09838.1"/>
    <property type="molecule type" value="Genomic_DNA"/>
</dbReference>
<sequence>MFTRHARSEQEFNIPIIIEDSVSQLTPVNLKESLGLKETLKDIKRMVAGCSVILRDNNERLKKLEDAIKNRTLQVANEENFIVQCFPISSIENIKNMKNMLTDTKETNTQFKRFLLKIGGSNPRDNIQRILKNIFTNKCAMDCSWKERKENLKICNLQLTKIMKSMRGFVASRQSHAEFDNIVAEWFRFAMQRQQRENKENVADAH</sequence>
<proteinExistence type="predicted"/>
<protein>
    <recommendedName>
        <fullName evidence="1">DUF4806 domain-containing protein</fullName>
    </recommendedName>
</protein>
<dbReference type="PANTHER" id="PTHR34153">
    <property type="entry name" value="SI:CH211-262H13.3-RELATED-RELATED"/>
    <property type="match status" value="1"/>
</dbReference>
<accession>E9JBG3</accession>
<dbReference type="AlphaFoldDB" id="E9JBG3"/>
<dbReference type="HOGENOM" id="CLU_1333427_0_0_1"/>
<evidence type="ECO:0000259" key="1">
    <source>
        <dbReference type="Pfam" id="PF16064"/>
    </source>
</evidence>
<feature type="non-terminal residue" evidence="2">
    <location>
        <position position="206"/>
    </location>
</feature>
<feature type="domain" description="DUF4806" evidence="1">
    <location>
        <begin position="86"/>
        <end position="153"/>
    </location>
</feature>
<evidence type="ECO:0000313" key="2">
    <source>
        <dbReference type="EMBL" id="EFZ09838.1"/>
    </source>
</evidence>
<reference evidence="2" key="1">
    <citation type="journal article" date="2011" name="Proc. Natl. Acad. Sci. U.S.A.">
        <title>The genome of the fire ant Solenopsis invicta.</title>
        <authorList>
            <person name="Wurm Y."/>
            <person name="Wang J."/>
            <person name="Riba-Grognuz O."/>
            <person name="Corona M."/>
            <person name="Nygaard S."/>
            <person name="Hunt B.G."/>
            <person name="Ingram K.K."/>
            <person name="Falquet L."/>
            <person name="Nipitwattanaphon M."/>
            <person name="Gotzek D."/>
            <person name="Dijkstra M.B."/>
            <person name="Oettler J."/>
            <person name="Comtesse F."/>
            <person name="Shih C.J."/>
            <person name="Wu W.J."/>
            <person name="Yang C.C."/>
            <person name="Thomas J."/>
            <person name="Beaudoing E."/>
            <person name="Pradervand S."/>
            <person name="Flegel V."/>
            <person name="Cook E.D."/>
            <person name="Fabbretti R."/>
            <person name="Stockinger H."/>
            <person name="Long L."/>
            <person name="Farmerie W.G."/>
            <person name="Oakey J."/>
            <person name="Boomsma J.J."/>
            <person name="Pamilo P."/>
            <person name="Yi S.V."/>
            <person name="Heinze J."/>
            <person name="Goodisman M.A."/>
            <person name="Farinelli L."/>
            <person name="Harshman K."/>
            <person name="Hulo N."/>
            <person name="Cerutti L."/>
            <person name="Xenarios I."/>
            <person name="Shoemaker D."/>
            <person name="Keller L."/>
        </authorList>
    </citation>
    <scope>NUCLEOTIDE SEQUENCE [LARGE SCALE GENOMIC DNA]</scope>
</reference>
<organism>
    <name type="scientific">Solenopsis invicta</name>
    <name type="common">Red imported fire ant</name>
    <name type="synonym">Solenopsis wagneri</name>
    <dbReference type="NCBI Taxonomy" id="13686"/>
    <lineage>
        <taxon>Eukaryota</taxon>
        <taxon>Metazoa</taxon>
        <taxon>Ecdysozoa</taxon>
        <taxon>Arthropoda</taxon>
        <taxon>Hexapoda</taxon>
        <taxon>Insecta</taxon>
        <taxon>Pterygota</taxon>
        <taxon>Neoptera</taxon>
        <taxon>Endopterygota</taxon>
        <taxon>Hymenoptera</taxon>
        <taxon>Apocrita</taxon>
        <taxon>Aculeata</taxon>
        <taxon>Formicoidea</taxon>
        <taxon>Formicidae</taxon>
        <taxon>Myrmicinae</taxon>
        <taxon>Solenopsis</taxon>
    </lineage>
</organism>
<dbReference type="Pfam" id="PF16064">
    <property type="entry name" value="DUF4806"/>
    <property type="match status" value="1"/>
</dbReference>
<dbReference type="PANTHER" id="PTHR34153:SF2">
    <property type="entry name" value="SI:CH211-262H13.3-RELATED"/>
    <property type="match status" value="1"/>
</dbReference>
<dbReference type="OMA" id="HAEFDNI"/>
<gene>
    <name evidence="2" type="ORF">SINV_10907</name>
</gene>